<sequence>MRSFLLSLVVLLGATSAFAGPSPEQVREASVVVVSGSADHMDQVLRKAGVSYVVVSPGDLPELPLHSRQVLMVNCRGETSQASRERVRRFVAAGGFLYTTDHTVKELLEPTFPNTIAFNGTTTQEQDFPLQLRGDEKARGLLKHLGDQSSQRWQLAGGGYLFKVLDPHKVEVLMESEEVKKRYGTGVLGVRFRYQDGAVIHVTGHFFSQPGQRGGVAQAGRAFEQLSQNVVSEKAADRARLDSLYNNKTRREVTLQSAPAPSAGPVPASEVTTQSLKPGAALRVLEKKDNYAKVRDDQGNEGWVEQDAL</sequence>
<evidence type="ECO:0000256" key="2">
    <source>
        <dbReference type="SAM" id="SignalP"/>
    </source>
</evidence>
<name>A0ABU5H1H6_9BACT</name>
<evidence type="ECO:0000313" key="4">
    <source>
        <dbReference type="Proteomes" id="UP001291309"/>
    </source>
</evidence>
<feature type="region of interest" description="Disordered" evidence="1">
    <location>
        <begin position="255"/>
        <end position="277"/>
    </location>
</feature>
<protein>
    <submittedName>
        <fullName evidence="3">SH3 domain-containing protein</fullName>
    </submittedName>
</protein>
<dbReference type="Proteomes" id="UP001291309">
    <property type="component" value="Unassembled WGS sequence"/>
</dbReference>
<dbReference type="InterPro" id="IPR010466">
    <property type="entry name" value="DUF1058"/>
</dbReference>
<accession>A0ABU5H1H6</accession>
<evidence type="ECO:0000256" key="1">
    <source>
        <dbReference type="SAM" id="MobiDB-lite"/>
    </source>
</evidence>
<evidence type="ECO:0000313" key="3">
    <source>
        <dbReference type="EMBL" id="MDY7227313.1"/>
    </source>
</evidence>
<dbReference type="RefSeq" id="WP_321546040.1">
    <property type="nucleotide sequence ID" value="NZ_JAXIVS010000004.1"/>
</dbReference>
<proteinExistence type="predicted"/>
<comment type="caution">
    <text evidence="3">The sequence shown here is derived from an EMBL/GenBank/DDBJ whole genome shotgun (WGS) entry which is preliminary data.</text>
</comment>
<feature type="chain" id="PRO_5045961782" evidence="2">
    <location>
        <begin position="20"/>
        <end position="309"/>
    </location>
</feature>
<keyword evidence="4" id="KW-1185">Reference proteome</keyword>
<dbReference type="Pfam" id="PF06347">
    <property type="entry name" value="SH3_4"/>
    <property type="match status" value="1"/>
</dbReference>
<keyword evidence="2" id="KW-0732">Signal</keyword>
<reference evidence="3 4" key="1">
    <citation type="submission" date="2023-12" db="EMBL/GenBank/DDBJ databases">
        <title>the genome sequence of Hyalangium sp. s54d21.</title>
        <authorList>
            <person name="Zhang X."/>
        </authorList>
    </citation>
    <scope>NUCLEOTIDE SEQUENCE [LARGE SCALE GENOMIC DNA]</scope>
    <source>
        <strain evidence="4">s54d21</strain>
    </source>
</reference>
<feature type="signal peptide" evidence="2">
    <location>
        <begin position="1"/>
        <end position="19"/>
    </location>
</feature>
<feature type="compositionally biased region" description="Low complexity" evidence="1">
    <location>
        <begin position="257"/>
        <end position="269"/>
    </location>
</feature>
<dbReference type="Gene3D" id="2.30.30.40">
    <property type="entry name" value="SH3 Domains"/>
    <property type="match status" value="1"/>
</dbReference>
<gene>
    <name evidence="3" type="ORF">SYV04_12955</name>
</gene>
<organism evidence="3 4">
    <name type="scientific">Hyalangium rubrum</name>
    <dbReference type="NCBI Taxonomy" id="3103134"/>
    <lineage>
        <taxon>Bacteria</taxon>
        <taxon>Pseudomonadati</taxon>
        <taxon>Myxococcota</taxon>
        <taxon>Myxococcia</taxon>
        <taxon>Myxococcales</taxon>
        <taxon>Cystobacterineae</taxon>
        <taxon>Archangiaceae</taxon>
        <taxon>Hyalangium</taxon>
    </lineage>
</organism>
<dbReference type="EMBL" id="JAXIVS010000004">
    <property type="protein sequence ID" value="MDY7227313.1"/>
    <property type="molecule type" value="Genomic_DNA"/>
</dbReference>